<sequence>MNQAISQRDWITLVEILDAAINLLRGKNVDPVRLAILHFGNNASMFGLPALARVANKLDAFLIQHLTPDYEDEPASLLCFAMEGVRTKMKTLGYDQDFSASLEETVQFLEFFSEAENWPSHTGYTLTNDARVTVPARQAHPPESSPETPDEPVSLDYSLDSAGLEESPQSVQSSTETPGSEPLHPGDSTPRQLEMTFPGGAPAAAHAAPPQGAEGASSAGEKRRTRRALQHLIEEAGRAAAAFKPEDQSADEVMAYKTLLKHDPRSLVFAMLADALCSQGRWAEAVEVCEQGLIFHPQHLRARVLLGWALWELKESREAFVVLSGAREEMEKNALVYLVLSKIVETEEPEKSREYREIHRKLQPAGGKPPIPEDVPAEPETAAMQSSTLLSFLSRLGAEFHDRKLLRQRGIDLLSARERQALMEAFRSAMN</sequence>
<feature type="compositionally biased region" description="Low complexity" evidence="1">
    <location>
        <begin position="141"/>
        <end position="154"/>
    </location>
</feature>
<name>A0LEV6_SYNFM</name>
<evidence type="ECO:0000256" key="1">
    <source>
        <dbReference type="SAM" id="MobiDB-lite"/>
    </source>
</evidence>
<feature type="region of interest" description="Disordered" evidence="1">
    <location>
        <begin position="136"/>
        <end position="225"/>
    </location>
</feature>
<dbReference type="HOGENOM" id="CLU_636043_0_0_7"/>
<dbReference type="EMBL" id="CP000478">
    <property type="protein sequence ID" value="ABK15958.1"/>
    <property type="molecule type" value="Genomic_DNA"/>
</dbReference>
<evidence type="ECO:0000313" key="2">
    <source>
        <dbReference type="EMBL" id="ABK15958.1"/>
    </source>
</evidence>
<dbReference type="Proteomes" id="UP000001784">
    <property type="component" value="Chromosome"/>
</dbReference>
<dbReference type="RefSeq" id="WP_011697131.1">
    <property type="nucleotide sequence ID" value="NC_008554.1"/>
</dbReference>
<reference evidence="2 3" key="1">
    <citation type="submission" date="2006-10" db="EMBL/GenBank/DDBJ databases">
        <title>Complete sequence of Syntrophobacter fumaroxidans MPOB.</title>
        <authorList>
            <consortium name="US DOE Joint Genome Institute"/>
            <person name="Copeland A."/>
            <person name="Lucas S."/>
            <person name="Lapidus A."/>
            <person name="Barry K."/>
            <person name="Detter J.C."/>
            <person name="Glavina del Rio T."/>
            <person name="Hammon N."/>
            <person name="Israni S."/>
            <person name="Pitluck S."/>
            <person name="Goltsman E.G."/>
            <person name="Martinez M."/>
            <person name="Schmutz J."/>
            <person name="Larimer F."/>
            <person name="Land M."/>
            <person name="Hauser L."/>
            <person name="Kyrpides N."/>
            <person name="Kim E."/>
            <person name="Boone D.R."/>
            <person name="Brockman F."/>
            <person name="Culley D."/>
            <person name="Ferry J."/>
            <person name="Gunsalus R."/>
            <person name="McInerney M.J."/>
            <person name="Morrison M."/>
            <person name="Plugge C."/>
            <person name="Rohlin L."/>
            <person name="Scholten J."/>
            <person name="Sieber J."/>
            <person name="Stams A.J.M."/>
            <person name="Worm P."/>
            <person name="Henstra A.M."/>
            <person name="Richardson P."/>
        </authorList>
    </citation>
    <scope>NUCLEOTIDE SEQUENCE [LARGE SCALE GENOMIC DNA]</scope>
    <source>
        <strain evidence="3">DSM 10017 / MPOB</strain>
    </source>
</reference>
<proteinExistence type="predicted"/>
<gene>
    <name evidence="2" type="ordered locus">Sfum_0257</name>
</gene>
<dbReference type="OrthoDB" id="9773829at2"/>
<accession>A0LEV6</accession>
<dbReference type="KEGG" id="sfu:Sfum_0257"/>
<keyword evidence="3" id="KW-1185">Reference proteome</keyword>
<protein>
    <submittedName>
        <fullName evidence="2">Tetratricopeptide TPR_2 repeat protein</fullName>
    </submittedName>
</protein>
<feature type="compositionally biased region" description="Polar residues" evidence="1">
    <location>
        <begin position="167"/>
        <end position="178"/>
    </location>
</feature>
<dbReference type="Gene3D" id="1.25.40.10">
    <property type="entry name" value="Tetratricopeptide repeat domain"/>
    <property type="match status" value="1"/>
</dbReference>
<evidence type="ECO:0000313" key="3">
    <source>
        <dbReference type="Proteomes" id="UP000001784"/>
    </source>
</evidence>
<dbReference type="InterPro" id="IPR011990">
    <property type="entry name" value="TPR-like_helical_dom_sf"/>
</dbReference>
<dbReference type="InParanoid" id="A0LEV6"/>
<dbReference type="STRING" id="335543.Sfum_0257"/>
<organism evidence="2 3">
    <name type="scientific">Syntrophobacter fumaroxidans (strain DSM 10017 / MPOB)</name>
    <dbReference type="NCBI Taxonomy" id="335543"/>
    <lineage>
        <taxon>Bacteria</taxon>
        <taxon>Pseudomonadati</taxon>
        <taxon>Thermodesulfobacteriota</taxon>
        <taxon>Syntrophobacteria</taxon>
        <taxon>Syntrophobacterales</taxon>
        <taxon>Syntrophobacteraceae</taxon>
        <taxon>Syntrophobacter</taxon>
    </lineage>
</organism>
<dbReference type="SUPFAM" id="SSF48452">
    <property type="entry name" value="TPR-like"/>
    <property type="match status" value="1"/>
</dbReference>
<feature type="compositionally biased region" description="Low complexity" evidence="1">
    <location>
        <begin position="198"/>
        <end position="216"/>
    </location>
</feature>
<dbReference type="AlphaFoldDB" id="A0LEV6"/>
<dbReference type="eggNOG" id="COG0457">
    <property type="taxonomic scope" value="Bacteria"/>
</dbReference>